<feature type="site" description="Important for substrate specificity" evidence="3">
    <location>
        <position position="185"/>
    </location>
</feature>
<evidence type="ECO:0000256" key="2">
    <source>
        <dbReference type="ARBA" id="ARBA00022679"/>
    </source>
</evidence>
<proteinExistence type="inferred from homology"/>
<comment type="miscellaneous">
    <text evidence="3">Although this enzyme belongs to the family of MTA phosphorylases based on sequence homology, it lacks several conserved amino acids in the substrate binding pocket that confer specificity towards MTA.</text>
</comment>
<dbReference type="GO" id="GO:0017061">
    <property type="term" value="F:S-methyl-5-thioadenosine phosphorylase activity"/>
    <property type="evidence" value="ECO:0007669"/>
    <property type="project" value="UniProtKB-EC"/>
</dbReference>
<feature type="binding site" evidence="3">
    <location>
        <begin position="227"/>
        <end position="229"/>
    </location>
    <ligand>
        <name>substrate</name>
    </ligand>
</feature>
<comment type="pathway">
    <text evidence="3">Purine metabolism; purine nucleoside salvage.</text>
</comment>
<dbReference type="CDD" id="cd09010">
    <property type="entry name" value="MTAP_SsMTAPII_like_MTIP"/>
    <property type="match status" value="1"/>
</dbReference>
<reference evidence="5 6" key="1">
    <citation type="submission" date="2024-10" db="EMBL/GenBank/DDBJ databases">
        <title>The Natural Products Discovery Center: Release of the First 8490 Sequenced Strains for Exploring Actinobacteria Biosynthetic Diversity.</title>
        <authorList>
            <person name="Kalkreuter E."/>
            <person name="Kautsar S.A."/>
            <person name="Yang D."/>
            <person name="Bader C.D."/>
            <person name="Teijaro C.N."/>
            <person name="Fluegel L."/>
            <person name="Davis C.M."/>
            <person name="Simpson J.R."/>
            <person name="Lauterbach L."/>
            <person name="Steele A.D."/>
            <person name="Gui C."/>
            <person name="Meng S."/>
            <person name="Li G."/>
            <person name="Viehrig K."/>
            <person name="Ye F."/>
            <person name="Su P."/>
            <person name="Kiefer A.F."/>
            <person name="Nichols A."/>
            <person name="Cepeda A.J."/>
            <person name="Yan W."/>
            <person name="Fan B."/>
            <person name="Jiang Y."/>
            <person name="Adhikari A."/>
            <person name="Zheng C.-J."/>
            <person name="Schuster L."/>
            <person name="Cowan T.M."/>
            <person name="Smanski M.J."/>
            <person name="Chevrette M.G."/>
            <person name="De Carvalho L.P.S."/>
            <person name="Shen B."/>
        </authorList>
    </citation>
    <scope>NUCLEOTIDE SEQUENCE [LARGE SCALE GENOMIC DNA]</scope>
    <source>
        <strain evidence="5 6">NPDC015755</strain>
    </source>
</reference>
<evidence type="ECO:0000256" key="3">
    <source>
        <dbReference type="HAMAP-Rule" id="MF_01963"/>
    </source>
</evidence>
<keyword evidence="2 3" id="KW-0808">Transferase</keyword>
<evidence type="ECO:0000259" key="4">
    <source>
        <dbReference type="Pfam" id="PF01048"/>
    </source>
</evidence>
<dbReference type="InterPro" id="IPR000845">
    <property type="entry name" value="Nucleoside_phosphorylase_d"/>
</dbReference>
<dbReference type="NCBIfam" id="NF006599">
    <property type="entry name" value="PRK09136.1"/>
    <property type="match status" value="1"/>
</dbReference>
<feature type="binding site" evidence="3">
    <location>
        <position position="21"/>
    </location>
    <ligand>
        <name>phosphate</name>
        <dbReference type="ChEBI" id="CHEBI:43474"/>
    </ligand>
</feature>
<keyword evidence="6" id="KW-1185">Reference proteome</keyword>
<comment type="caution">
    <text evidence="5">The sequence shown here is derived from an EMBL/GenBank/DDBJ whole genome shotgun (WGS) entry which is preliminary data.</text>
</comment>
<feature type="domain" description="Nucleoside phosphorylase" evidence="4">
    <location>
        <begin position="14"/>
        <end position="258"/>
    </location>
</feature>
<dbReference type="HAMAP" id="MF_01963">
    <property type="entry name" value="MTAP"/>
    <property type="match status" value="1"/>
</dbReference>
<dbReference type="RefSeq" id="WP_391937555.1">
    <property type="nucleotide sequence ID" value="NZ_JBIBSM010000025.1"/>
</dbReference>
<dbReference type="Pfam" id="PF01048">
    <property type="entry name" value="PNP_UDP_1"/>
    <property type="match status" value="1"/>
</dbReference>
<dbReference type="EMBL" id="JBIBSM010000025">
    <property type="protein sequence ID" value="MFF8280767.1"/>
    <property type="molecule type" value="Genomic_DNA"/>
</dbReference>
<feature type="binding site" evidence="3">
    <location>
        <begin position="61"/>
        <end position="62"/>
    </location>
    <ligand>
        <name>phosphate</name>
        <dbReference type="ChEBI" id="CHEBI:43474"/>
    </ligand>
</feature>
<dbReference type="SUPFAM" id="SSF53167">
    <property type="entry name" value="Purine and uridine phosphorylases"/>
    <property type="match status" value="1"/>
</dbReference>
<keyword evidence="1 3" id="KW-0328">Glycosyltransferase</keyword>
<organism evidence="5 6">
    <name type="scientific">Streptomyces lateritius</name>
    <dbReference type="NCBI Taxonomy" id="67313"/>
    <lineage>
        <taxon>Bacteria</taxon>
        <taxon>Bacillati</taxon>
        <taxon>Actinomycetota</taxon>
        <taxon>Actinomycetes</taxon>
        <taxon>Kitasatosporales</taxon>
        <taxon>Streptomycetaceae</taxon>
        <taxon>Streptomyces</taxon>
    </lineage>
</organism>
<feature type="binding site" evidence="3">
    <location>
        <position position="204"/>
    </location>
    <ligand>
        <name>phosphate</name>
        <dbReference type="ChEBI" id="CHEBI:43474"/>
    </ligand>
</feature>
<dbReference type="Proteomes" id="UP001603013">
    <property type="component" value="Unassembled WGS sequence"/>
</dbReference>
<dbReference type="InterPro" id="IPR035994">
    <property type="entry name" value="Nucleoside_phosphorylase_sf"/>
</dbReference>
<comment type="subunit">
    <text evidence="3">Homohexamer. Dimer of a homotrimer.</text>
</comment>
<feature type="binding site" evidence="3">
    <location>
        <position position="203"/>
    </location>
    <ligand>
        <name>substrate</name>
    </ligand>
</feature>
<comment type="caution">
    <text evidence="3">Lacks conserved residue(s) required for the propagation of feature annotation.</text>
</comment>
<dbReference type="PANTHER" id="PTHR42679:SF2">
    <property type="entry name" value="S-METHYL-5'-THIOADENOSINE PHOSPHORYLASE"/>
    <property type="match status" value="1"/>
</dbReference>
<comment type="catalytic activity">
    <reaction evidence="3">
        <text>a purine D-ribonucleoside + phosphate = a purine nucleobase + alpha-D-ribose 1-phosphate</text>
        <dbReference type="Rhea" id="RHEA:19805"/>
        <dbReference type="ChEBI" id="CHEBI:26386"/>
        <dbReference type="ChEBI" id="CHEBI:43474"/>
        <dbReference type="ChEBI" id="CHEBI:57720"/>
        <dbReference type="ChEBI" id="CHEBI:142355"/>
        <dbReference type="EC" id="2.4.2.1"/>
    </reaction>
</comment>
<accession>A0ABW6YLK4</accession>
<evidence type="ECO:0000256" key="1">
    <source>
        <dbReference type="ARBA" id="ARBA00022676"/>
    </source>
</evidence>
<feature type="site" description="Important for substrate specificity" evidence="3">
    <location>
        <position position="240"/>
    </location>
</feature>
<evidence type="ECO:0000313" key="6">
    <source>
        <dbReference type="Proteomes" id="UP001603013"/>
    </source>
</evidence>
<comment type="similarity">
    <text evidence="3">Belongs to the PNP/MTAP phosphorylase family. MTAP subfamily.</text>
</comment>
<sequence length="289" mass="31004">MVTKASKATHAFADIGVIGGSGFYSFLEDVTEVSVDTPYGSPSDDLFLGEVAGRRVAFLPRHGRGHTLPPHRINYRANLWALRSVGVRQVLAPCAVGGLREEYGPGTLLVPDQLVDRTKTRAQTYFDGEPLPDSWGGSVPNVVHTTFADPYCPDGRRVALKAARGRGWDAVDGGTMVVVEGPRFSTRAESRWHAAAGWSVVGMTGHPEAVLARELGLCYTSLALVTDLDAGAETGEGVSHTEVLRVFGENVGRLREVLFDAVGALPETADRDCLCTHAHDGWDLGIELP</sequence>
<dbReference type="EC" id="2.4.2.1" evidence="3"/>
<protein>
    <recommendedName>
        <fullName evidence="3">Purine nucleoside phosphorylase</fullName>
        <shortName evidence="3">PNP</shortName>
        <ecNumber evidence="3">2.4.2.1</ecNumber>
    </recommendedName>
</protein>
<dbReference type="InterPro" id="IPR010044">
    <property type="entry name" value="MTAP"/>
</dbReference>
<dbReference type="NCBIfam" id="TIGR01694">
    <property type="entry name" value="MTAP"/>
    <property type="match status" value="1"/>
</dbReference>
<keyword evidence="3" id="KW-0660">Purine salvage</keyword>
<dbReference type="PANTHER" id="PTHR42679">
    <property type="entry name" value="S-METHYL-5'-THIOADENOSINE PHOSPHORYLASE"/>
    <property type="match status" value="1"/>
</dbReference>
<name>A0ABW6YLK4_9ACTN</name>
<gene>
    <name evidence="5" type="ORF">ACF05T_32680</name>
</gene>
<dbReference type="Gene3D" id="3.40.50.1580">
    <property type="entry name" value="Nucleoside phosphorylase domain"/>
    <property type="match status" value="1"/>
</dbReference>
<comment type="function">
    <text evidence="3">Purine nucleoside phosphorylase involved in purine salvage.</text>
</comment>
<dbReference type="NCBIfam" id="NF005876">
    <property type="entry name" value="PRK07823.1"/>
    <property type="match status" value="1"/>
</dbReference>
<evidence type="ECO:0000313" key="5">
    <source>
        <dbReference type="EMBL" id="MFF8280767.1"/>
    </source>
</evidence>